<dbReference type="EMBL" id="JACBYR010000001">
    <property type="protein sequence ID" value="NYE84777.1"/>
    <property type="molecule type" value="Genomic_DNA"/>
</dbReference>
<dbReference type="RefSeq" id="WP_179588425.1">
    <property type="nucleotide sequence ID" value="NZ_JACBYR010000001.1"/>
</dbReference>
<proteinExistence type="predicted"/>
<accession>A0A7Y9IX88</accession>
<name>A0A7Y9IX88_9BURK</name>
<keyword evidence="1" id="KW-1133">Transmembrane helix</keyword>
<reference evidence="2 3" key="1">
    <citation type="submission" date="2020-07" db="EMBL/GenBank/DDBJ databases">
        <title>Genomic Encyclopedia of Type Strains, Phase IV (KMG-V): Genome sequencing to study the core and pangenomes of soil and plant-associated prokaryotes.</title>
        <authorList>
            <person name="Whitman W."/>
        </authorList>
    </citation>
    <scope>NUCLEOTIDE SEQUENCE [LARGE SCALE GENOMIC DNA]</scope>
    <source>
        <strain evidence="2 3">SAS40</strain>
    </source>
</reference>
<evidence type="ECO:0000313" key="2">
    <source>
        <dbReference type="EMBL" id="NYE84777.1"/>
    </source>
</evidence>
<sequence length="72" mass="7487">MKASLIVGVLLIVLGVAAFGYKSFSYTSEETLLKVGPIEATANTRKTVGIPAWAAIASIVLGAVVIVAGRRR</sequence>
<keyword evidence="1" id="KW-0472">Membrane</keyword>
<evidence type="ECO:0000313" key="3">
    <source>
        <dbReference type="Proteomes" id="UP000542125"/>
    </source>
</evidence>
<dbReference type="AlphaFoldDB" id="A0A7Y9IX88"/>
<comment type="caution">
    <text evidence="2">The sequence shown here is derived from an EMBL/GenBank/DDBJ whole genome shotgun (WGS) entry which is preliminary data.</text>
</comment>
<feature type="transmembrane region" description="Helical" evidence="1">
    <location>
        <begin position="50"/>
        <end position="69"/>
    </location>
</feature>
<protein>
    <recommendedName>
        <fullName evidence="4">DUF3185 domain-containing protein</fullName>
    </recommendedName>
</protein>
<gene>
    <name evidence="2" type="ORF">FHW18_004048</name>
</gene>
<organism evidence="2 3">
    <name type="scientific">Pigmentiphaga litoralis</name>
    <dbReference type="NCBI Taxonomy" id="516702"/>
    <lineage>
        <taxon>Bacteria</taxon>
        <taxon>Pseudomonadati</taxon>
        <taxon>Pseudomonadota</taxon>
        <taxon>Betaproteobacteria</taxon>
        <taxon>Burkholderiales</taxon>
        <taxon>Alcaligenaceae</taxon>
        <taxon>Pigmentiphaga</taxon>
    </lineage>
</organism>
<keyword evidence="3" id="KW-1185">Reference proteome</keyword>
<dbReference type="Proteomes" id="UP000542125">
    <property type="component" value="Unassembled WGS sequence"/>
</dbReference>
<evidence type="ECO:0000256" key="1">
    <source>
        <dbReference type="SAM" id="Phobius"/>
    </source>
</evidence>
<keyword evidence="1" id="KW-0812">Transmembrane</keyword>
<evidence type="ECO:0008006" key="4">
    <source>
        <dbReference type="Google" id="ProtNLM"/>
    </source>
</evidence>